<keyword evidence="1" id="KW-0472">Membrane</keyword>
<dbReference type="Proteomes" id="UP000504693">
    <property type="component" value="Chromosome"/>
</dbReference>
<feature type="transmembrane region" description="Helical" evidence="1">
    <location>
        <begin position="31"/>
        <end position="49"/>
    </location>
</feature>
<dbReference type="Gene3D" id="1.20.120.1220">
    <property type="match status" value="1"/>
</dbReference>
<proteinExistence type="predicted"/>
<organism evidence="3 4">
    <name type="scientific">Erythrobacter mangrovi</name>
    <dbReference type="NCBI Taxonomy" id="2739433"/>
    <lineage>
        <taxon>Bacteria</taxon>
        <taxon>Pseudomonadati</taxon>
        <taxon>Pseudomonadota</taxon>
        <taxon>Alphaproteobacteria</taxon>
        <taxon>Sphingomonadales</taxon>
        <taxon>Erythrobacteraceae</taxon>
        <taxon>Erythrobacter/Porphyrobacter group</taxon>
        <taxon>Erythrobacter</taxon>
    </lineage>
</organism>
<evidence type="ECO:0000259" key="2">
    <source>
        <dbReference type="Pfam" id="PF01478"/>
    </source>
</evidence>
<sequence>MAAEIALALAVAIGLTGAVWDVRTRRIPNLLVLPLAVAAVGATVLGADWSVLGSTALHAAIALVVGMLLFAGRLIGAGDAKFYAAAALAIPLDRALPMLGWVALSGLALVALMTIWYRGLKITRNGERQSWTLPYAVPIFCGFLAESWPRLEVVF</sequence>
<evidence type="ECO:0000313" key="3">
    <source>
        <dbReference type="EMBL" id="QKG71134.1"/>
    </source>
</evidence>
<evidence type="ECO:0000256" key="1">
    <source>
        <dbReference type="SAM" id="Phobius"/>
    </source>
</evidence>
<reference evidence="3 4" key="1">
    <citation type="submission" date="2020-05" db="EMBL/GenBank/DDBJ databases">
        <title>Erythrobacter mangrovi sp. nov., isolated from rhizosphere soil of mangrove plant (Kandelia candel).</title>
        <authorList>
            <person name="Ye Y.H."/>
        </authorList>
    </citation>
    <scope>NUCLEOTIDE SEQUENCE [LARGE SCALE GENOMIC DNA]</scope>
    <source>
        <strain evidence="3 4">EB310</strain>
    </source>
</reference>
<dbReference type="Pfam" id="PF01478">
    <property type="entry name" value="Peptidase_A24"/>
    <property type="match status" value="1"/>
</dbReference>
<name>A0A7D3XQ00_9SPHN</name>
<protein>
    <submittedName>
        <fullName evidence="3">Prepilin peptidase</fullName>
    </submittedName>
</protein>
<gene>
    <name evidence="3" type="ORF">HQR01_06940</name>
</gene>
<feature type="transmembrane region" description="Helical" evidence="1">
    <location>
        <begin position="95"/>
        <end position="117"/>
    </location>
</feature>
<keyword evidence="1" id="KW-0812">Transmembrane</keyword>
<feature type="domain" description="Prepilin type IV endopeptidase peptidase" evidence="2">
    <location>
        <begin position="10"/>
        <end position="109"/>
    </location>
</feature>
<dbReference type="RefSeq" id="WP_173213801.1">
    <property type="nucleotide sequence ID" value="NZ_CP053921.1"/>
</dbReference>
<dbReference type="KEGG" id="emv:HQR01_06940"/>
<dbReference type="GO" id="GO:0016020">
    <property type="term" value="C:membrane"/>
    <property type="evidence" value="ECO:0007669"/>
    <property type="project" value="InterPro"/>
</dbReference>
<accession>A0A7D3XQ00</accession>
<dbReference type="EMBL" id="CP053921">
    <property type="protein sequence ID" value="QKG71134.1"/>
    <property type="molecule type" value="Genomic_DNA"/>
</dbReference>
<feature type="transmembrane region" description="Helical" evidence="1">
    <location>
        <begin position="56"/>
        <end position="75"/>
    </location>
</feature>
<keyword evidence="4" id="KW-1185">Reference proteome</keyword>
<evidence type="ECO:0000313" key="4">
    <source>
        <dbReference type="Proteomes" id="UP000504693"/>
    </source>
</evidence>
<keyword evidence="1" id="KW-1133">Transmembrane helix</keyword>
<dbReference type="GO" id="GO:0004190">
    <property type="term" value="F:aspartic-type endopeptidase activity"/>
    <property type="evidence" value="ECO:0007669"/>
    <property type="project" value="InterPro"/>
</dbReference>
<dbReference type="AlphaFoldDB" id="A0A7D3XQ00"/>
<dbReference type="InterPro" id="IPR000045">
    <property type="entry name" value="Prepilin_IV_endopep_pep"/>
</dbReference>